<keyword evidence="2" id="KW-0812">Transmembrane</keyword>
<feature type="compositionally biased region" description="Low complexity" evidence="1">
    <location>
        <begin position="330"/>
        <end position="342"/>
    </location>
</feature>
<protein>
    <submittedName>
        <fullName evidence="3">Uncharacterized protein</fullName>
    </submittedName>
</protein>
<feature type="compositionally biased region" description="Polar residues" evidence="1">
    <location>
        <begin position="524"/>
        <end position="535"/>
    </location>
</feature>
<feature type="compositionally biased region" description="Basic and acidic residues" evidence="1">
    <location>
        <begin position="627"/>
        <end position="642"/>
    </location>
</feature>
<proteinExistence type="predicted"/>
<feature type="transmembrane region" description="Helical" evidence="2">
    <location>
        <begin position="144"/>
        <end position="169"/>
    </location>
</feature>
<keyword evidence="2" id="KW-0472">Membrane</keyword>
<reference evidence="4" key="1">
    <citation type="journal article" date="2014" name="Proc. Natl. Acad. Sci. U.S.A.">
        <title>Extensive sampling of basidiomycete genomes demonstrates inadequacy of the white-rot/brown-rot paradigm for wood decay fungi.</title>
        <authorList>
            <person name="Riley R."/>
            <person name="Salamov A.A."/>
            <person name="Brown D.W."/>
            <person name="Nagy L.G."/>
            <person name="Floudas D."/>
            <person name="Held B.W."/>
            <person name="Levasseur A."/>
            <person name="Lombard V."/>
            <person name="Morin E."/>
            <person name="Otillar R."/>
            <person name="Lindquist E.A."/>
            <person name="Sun H."/>
            <person name="LaButti K.M."/>
            <person name="Schmutz J."/>
            <person name="Jabbour D."/>
            <person name="Luo H."/>
            <person name="Baker S.E."/>
            <person name="Pisabarro A.G."/>
            <person name="Walton J.D."/>
            <person name="Blanchette R.A."/>
            <person name="Henrissat B."/>
            <person name="Martin F."/>
            <person name="Cullen D."/>
            <person name="Hibbett D.S."/>
            <person name="Grigoriev I.V."/>
        </authorList>
    </citation>
    <scope>NUCLEOTIDE SEQUENCE [LARGE SCALE GENOMIC DNA]</scope>
    <source>
        <strain evidence="4">CBS 339.88</strain>
    </source>
</reference>
<organism evidence="3 4">
    <name type="scientific">Galerina marginata (strain CBS 339.88)</name>
    <dbReference type="NCBI Taxonomy" id="685588"/>
    <lineage>
        <taxon>Eukaryota</taxon>
        <taxon>Fungi</taxon>
        <taxon>Dikarya</taxon>
        <taxon>Basidiomycota</taxon>
        <taxon>Agaricomycotina</taxon>
        <taxon>Agaricomycetes</taxon>
        <taxon>Agaricomycetidae</taxon>
        <taxon>Agaricales</taxon>
        <taxon>Agaricineae</taxon>
        <taxon>Strophariaceae</taxon>
        <taxon>Galerina</taxon>
    </lineage>
</organism>
<dbReference type="OrthoDB" id="3222669at2759"/>
<evidence type="ECO:0000313" key="4">
    <source>
        <dbReference type="Proteomes" id="UP000027222"/>
    </source>
</evidence>
<accession>A0A067TB46</accession>
<sequence length="642" mass="71401">MATSSLTHTYEPLEPQSTLVHSRNLSTVSSVTLHTNTTFHSQPYEPLLQPIASAPREHHDVISHQSRHSDRILSLPRWSQSNVMTSPSIHDEKVLYTERKPRGGARLLRWSKNVLQTIMAIWAIYSTARYFLAFTIYQSASGQSLSLALGISTGLSFAFASCAGILYIAQTNLLFHGFSVQALLSLRSILHYLSSCCLFGPSLVNFVVILVWRKTSDIELQTRHRCGLDVDLVWSTRYSLCNHKNRTWGFWITLSIVRLLVTLIIIIAFHRVTSSSHFIPVPRFSKPRHLKGKKSHARLDSCQVPLIPGRSNDSVAVPHLHRDPTLPHQSSESTLSSASSPRNRLRQNRSRSSEEGGQAPSYNNPNFIPMNNDHNNSDHGYIDRFRSLVNLISRETEEALAFARSDDASSRHASDSPPPGTSNGSPDLGTNHAHHHQLYDYDEEDDFYAAPLASNDYHRPYPADDHIQMLNGYVRRMPTIESMGSREWRSSLASSHNTNRDRERPTTSRPPTRNARVSWAETEFSGNSEPRSRTNSLTARAELLVGMSGKTHPTEIGELMRRGETVRIVDSQALANIDGPETQEDGYASTTSGSKGTAYHTASMGSTADSQKAAFADATPSALPASEHADQVKDSESKTVDS</sequence>
<feature type="transmembrane region" description="Helical" evidence="2">
    <location>
        <begin position="248"/>
        <end position="269"/>
    </location>
</feature>
<feature type="transmembrane region" description="Helical" evidence="2">
    <location>
        <begin position="114"/>
        <end position="132"/>
    </location>
</feature>
<dbReference type="AlphaFoldDB" id="A0A067TB46"/>
<feature type="transmembrane region" description="Helical" evidence="2">
    <location>
        <begin position="189"/>
        <end position="212"/>
    </location>
</feature>
<feature type="compositionally biased region" description="Basic and acidic residues" evidence="1">
    <location>
        <begin position="404"/>
        <end position="414"/>
    </location>
</feature>
<dbReference type="EMBL" id="KL142379">
    <property type="protein sequence ID" value="KDR76223.1"/>
    <property type="molecule type" value="Genomic_DNA"/>
</dbReference>
<evidence type="ECO:0000256" key="2">
    <source>
        <dbReference type="SAM" id="Phobius"/>
    </source>
</evidence>
<feature type="region of interest" description="Disordered" evidence="1">
    <location>
        <begin position="484"/>
        <end position="535"/>
    </location>
</feature>
<keyword evidence="2" id="KW-1133">Transmembrane helix</keyword>
<evidence type="ECO:0000313" key="3">
    <source>
        <dbReference type="EMBL" id="KDR76223.1"/>
    </source>
</evidence>
<feature type="region of interest" description="Disordered" evidence="1">
    <location>
        <begin position="313"/>
        <end position="375"/>
    </location>
</feature>
<feature type="region of interest" description="Disordered" evidence="1">
    <location>
        <begin position="577"/>
        <end position="642"/>
    </location>
</feature>
<dbReference type="STRING" id="685588.A0A067TB46"/>
<feature type="region of interest" description="Disordered" evidence="1">
    <location>
        <begin position="402"/>
        <end position="433"/>
    </location>
</feature>
<dbReference type="HOGENOM" id="CLU_401727_0_0_1"/>
<gene>
    <name evidence="3" type="ORF">GALMADRAFT_139952</name>
</gene>
<name>A0A067TB46_GALM3</name>
<feature type="compositionally biased region" description="Low complexity" evidence="1">
    <location>
        <begin position="507"/>
        <end position="516"/>
    </location>
</feature>
<evidence type="ECO:0000256" key="1">
    <source>
        <dbReference type="SAM" id="MobiDB-lite"/>
    </source>
</evidence>
<keyword evidence="4" id="KW-1185">Reference proteome</keyword>
<dbReference type="Proteomes" id="UP000027222">
    <property type="component" value="Unassembled WGS sequence"/>
</dbReference>